<dbReference type="EMBL" id="JAKROA010000005">
    <property type="protein sequence ID" value="KAL5106700.1"/>
    <property type="molecule type" value="Genomic_DNA"/>
</dbReference>
<sequence>MLPSVVLWARLIHISQECQSNVLVEALTSDPVTDVLVPPAPSVQLHHYCCQARITSRQRIHSTCFCSIPPFLHPSILPSFHPSIVAALQRCSFTKRRLFVARANQSSTCPSHSPRTGGVVSQSPVCHPLALLYLLQWVELAKHRLALRLIEPYCQSPITAASKGNAKHK</sequence>
<accession>A0ABR4QBC7</accession>
<evidence type="ECO:0000313" key="3">
    <source>
        <dbReference type="Proteomes" id="UP001651158"/>
    </source>
</evidence>
<protein>
    <recommendedName>
        <fullName evidence="4">Secreted protein</fullName>
    </recommendedName>
</protein>
<dbReference type="Proteomes" id="UP001651158">
    <property type="component" value="Unassembled WGS sequence"/>
</dbReference>
<organism evidence="2 3">
    <name type="scientific">Taenia crassiceps</name>
    <dbReference type="NCBI Taxonomy" id="6207"/>
    <lineage>
        <taxon>Eukaryota</taxon>
        <taxon>Metazoa</taxon>
        <taxon>Spiralia</taxon>
        <taxon>Lophotrochozoa</taxon>
        <taxon>Platyhelminthes</taxon>
        <taxon>Cestoda</taxon>
        <taxon>Eucestoda</taxon>
        <taxon>Cyclophyllidea</taxon>
        <taxon>Taeniidae</taxon>
        <taxon>Taenia</taxon>
    </lineage>
</organism>
<evidence type="ECO:0008006" key="4">
    <source>
        <dbReference type="Google" id="ProtNLM"/>
    </source>
</evidence>
<evidence type="ECO:0000313" key="1">
    <source>
        <dbReference type="EMBL" id="KAL5106700.1"/>
    </source>
</evidence>
<keyword evidence="3" id="KW-1185">Reference proteome</keyword>
<proteinExistence type="predicted"/>
<comment type="caution">
    <text evidence="2">The sequence shown here is derived from an EMBL/GenBank/DDBJ whole genome shotgun (WGS) entry which is preliminary data.</text>
</comment>
<evidence type="ECO:0000313" key="2">
    <source>
        <dbReference type="EMBL" id="KAL5107009.1"/>
    </source>
</evidence>
<reference evidence="2 3" key="1">
    <citation type="journal article" date="2022" name="Front. Cell. Infect. Microbiol.">
        <title>The Genomes of Two Strains of Taenia crassiceps the Animal Model for the Study of Human Cysticercosis.</title>
        <authorList>
            <person name="Bobes R.J."/>
            <person name="Estrada K."/>
            <person name="Rios-Valencia D.G."/>
            <person name="Calderon-Gallegos A."/>
            <person name="de la Torre P."/>
            <person name="Carrero J.C."/>
            <person name="Sanchez-Flores A."/>
            <person name="Laclette J.P."/>
        </authorList>
    </citation>
    <scope>NUCLEOTIDE SEQUENCE [LARGE SCALE GENOMIC DNA]</scope>
    <source>
        <strain evidence="2">WFUcys</strain>
    </source>
</reference>
<reference evidence="2" key="2">
    <citation type="submission" date="2024-12" db="EMBL/GenBank/DDBJ databases">
        <authorList>
            <person name="Estrada K."/>
            <person name="Bobes R.J."/>
            <person name="Sanchez-Flores A."/>
            <person name="Laclette J.P."/>
        </authorList>
    </citation>
    <scope>NUCLEOTIDE SEQUENCE</scope>
    <source>
        <strain evidence="2">WFUcys</strain>
        <tissue evidence="2">Peritoneal cavity of infected mice</tissue>
    </source>
</reference>
<dbReference type="EMBL" id="JAKROA010000005">
    <property type="protein sequence ID" value="KAL5107009.1"/>
    <property type="molecule type" value="Genomic_DNA"/>
</dbReference>
<name>A0ABR4QBC7_9CEST</name>
<gene>
    <name evidence="1" type="ORF">TcWFU_003199</name>
    <name evidence="2" type="ORF">TcWFU_007685</name>
</gene>